<reference evidence="1" key="1">
    <citation type="submission" date="2022-04" db="EMBL/GenBank/DDBJ databases">
        <title>Tomato heritable bacteria conferring resistance against bacterial wilt.</title>
        <authorList>
            <person name="Yin J."/>
        </authorList>
    </citation>
    <scope>NUCLEOTIDE SEQUENCE</scope>
    <source>
        <strain evidence="1">Cra20</strain>
    </source>
</reference>
<comment type="caution">
    <text evidence="1">The sequence shown here is derived from an EMBL/GenBank/DDBJ whole genome shotgun (WGS) entry which is preliminary data.</text>
</comment>
<proteinExistence type="predicted"/>
<sequence>MMPVLLALAITAPRTEVGLFSGPGRACLKHSYIDLAEGESLKIEGAGTESAHFTLRASRKSLRLIESEIIGGPKVHRSISFDGGRTGVLRTGAGKNQRYSFYARGSDDPTLVLWVPTGGGAVAAALARRIHVADPEPASCSHSYRYGWDVISETLDQ</sequence>
<protein>
    <submittedName>
        <fullName evidence="1">Uncharacterized protein</fullName>
    </submittedName>
</protein>
<dbReference type="EMBL" id="JALMLT010000002">
    <property type="protein sequence ID" value="MDT8758721.1"/>
    <property type="molecule type" value="Genomic_DNA"/>
</dbReference>
<organism evidence="1">
    <name type="scientific">Sphingomonas psychrotolerans</name>
    <dbReference type="NCBI Taxonomy" id="1327635"/>
    <lineage>
        <taxon>Bacteria</taxon>
        <taxon>Pseudomonadati</taxon>
        <taxon>Pseudomonadota</taxon>
        <taxon>Alphaproteobacteria</taxon>
        <taxon>Sphingomonadales</taxon>
        <taxon>Sphingomonadaceae</taxon>
        <taxon>Sphingomonas</taxon>
    </lineage>
</organism>
<gene>
    <name evidence="1" type="ORF">MZO42_08425</name>
</gene>
<evidence type="ECO:0000313" key="1">
    <source>
        <dbReference type="EMBL" id="MDT8758721.1"/>
    </source>
</evidence>
<name>A0ABU3N369_9SPHN</name>
<accession>A0ABU3N369</accession>